<evidence type="ECO:0000313" key="4">
    <source>
        <dbReference type="Proteomes" id="UP000228976"/>
    </source>
</evidence>
<feature type="region of interest" description="Disordered" evidence="1">
    <location>
        <begin position="117"/>
        <end position="178"/>
    </location>
</feature>
<proteinExistence type="predicted"/>
<evidence type="ECO:0000256" key="1">
    <source>
        <dbReference type="SAM" id="MobiDB-lite"/>
    </source>
</evidence>
<dbReference type="Proteomes" id="UP000228976">
    <property type="component" value="Unassembled WGS sequence"/>
</dbReference>
<reference evidence="3 4" key="1">
    <citation type="journal article" date="2017" name="BMC Genomics">
        <title>Comparative genomic and phylogenomic analyses of the Bifidobacteriaceae family.</title>
        <authorList>
            <person name="Lugli G.A."/>
            <person name="Milani C."/>
            <person name="Turroni F."/>
            <person name="Duranti S."/>
            <person name="Mancabelli L."/>
            <person name="Mangifesta M."/>
            <person name="Ferrario C."/>
            <person name="Modesto M."/>
            <person name="Mattarelli P."/>
            <person name="Jiri K."/>
            <person name="van Sinderen D."/>
            <person name="Ventura M."/>
        </authorList>
    </citation>
    <scope>NUCLEOTIDE SEQUENCE [LARGE SCALE GENOMIC DNA]</scope>
    <source>
        <strain evidence="3 4">LMG 21773</strain>
    </source>
</reference>
<sequence length="178" mass="19195">MSIGDIAGLIAAIAFAILAGVAIYPLIRLGRMLDQIATTVKEAGDHTLPILDESTTSVRELNKTLSDVNQITDSARYTARNVGALTDLYSSMLSKPVIKVASSFYAVKETLNGFMKHSNTTTQNSQLNEDGEKSTTPKAASKSAKRDNPEQSPLSRAKHAKTSESEKPETKPTPTEEK</sequence>
<evidence type="ECO:0000313" key="3">
    <source>
        <dbReference type="EMBL" id="OZG55948.1"/>
    </source>
</evidence>
<keyword evidence="2" id="KW-0472">Membrane</keyword>
<name>A0A261FA29_9BIFI</name>
<keyword evidence="2" id="KW-0812">Transmembrane</keyword>
<keyword evidence="4" id="KW-1185">Reference proteome</keyword>
<evidence type="ECO:0008006" key="5">
    <source>
        <dbReference type="Google" id="ProtNLM"/>
    </source>
</evidence>
<feature type="compositionally biased region" description="Polar residues" evidence="1">
    <location>
        <begin position="117"/>
        <end position="129"/>
    </location>
</feature>
<accession>A0A261FA29</accession>
<feature type="compositionally biased region" description="Basic and acidic residues" evidence="1">
    <location>
        <begin position="161"/>
        <end position="178"/>
    </location>
</feature>
<dbReference type="Pfam" id="PF06103">
    <property type="entry name" value="DUF948"/>
    <property type="match status" value="1"/>
</dbReference>
<comment type="caution">
    <text evidence="3">The sequence shown here is derived from an EMBL/GenBank/DDBJ whole genome shotgun (WGS) entry which is preliminary data.</text>
</comment>
<feature type="transmembrane region" description="Helical" evidence="2">
    <location>
        <begin position="6"/>
        <end position="27"/>
    </location>
</feature>
<evidence type="ECO:0000256" key="2">
    <source>
        <dbReference type="SAM" id="Phobius"/>
    </source>
</evidence>
<dbReference type="EMBL" id="MWWU01000002">
    <property type="protein sequence ID" value="OZG55948.1"/>
    <property type="molecule type" value="Genomic_DNA"/>
</dbReference>
<dbReference type="AlphaFoldDB" id="A0A261FA29"/>
<dbReference type="InterPro" id="IPR009293">
    <property type="entry name" value="UPF0478"/>
</dbReference>
<gene>
    <name evidence="3" type="ORF">AEAE_0436</name>
</gene>
<organism evidence="3 4">
    <name type="scientific">Aeriscardovia aeriphila</name>
    <dbReference type="NCBI Taxonomy" id="218139"/>
    <lineage>
        <taxon>Bacteria</taxon>
        <taxon>Bacillati</taxon>
        <taxon>Actinomycetota</taxon>
        <taxon>Actinomycetes</taxon>
        <taxon>Bifidobacteriales</taxon>
        <taxon>Bifidobacteriaceae</taxon>
        <taxon>Aeriscardovia</taxon>
    </lineage>
</organism>
<dbReference type="OrthoDB" id="3237344at2"/>
<keyword evidence="2" id="KW-1133">Transmembrane helix</keyword>
<protein>
    <recommendedName>
        <fullName evidence="5">DUF948 domain-containing protein</fullName>
    </recommendedName>
</protein>